<dbReference type="Proteomes" id="UP000318478">
    <property type="component" value="Unassembled WGS sequence"/>
</dbReference>
<dbReference type="RefSeq" id="WP_146591734.1">
    <property type="nucleotide sequence ID" value="NZ_SJPO01000018.1"/>
</dbReference>
<reference evidence="1 2" key="1">
    <citation type="submission" date="2019-02" db="EMBL/GenBank/DDBJ databases">
        <title>Deep-cultivation of Planctomycetes and their phenomic and genomic characterization uncovers novel biology.</title>
        <authorList>
            <person name="Wiegand S."/>
            <person name="Jogler M."/>
            <person name="Boedeker C."/>
            <person name="Pinto D."/>
            <person name="Vollmers J."/>
            <person name="Rivas-Marin E."/>
            <person name="Kohn T."/>
            <person name="Peeters S.H."/>
            <person name="Heuer A."/>
            <person name="Rast P."/>
            <person name="Oberbeckmann S."/>
            <person name="Bunk B."/>
            <person name="Jeske O."/>
            <person name="Meyerdierks A."/>
            <person name="Storesund J.E."/>
            <person name="Kallscheuer N."/>
            <person name="Luecker S."/>
            <person name="Lage O.M."/>
            <person name="Pohl T."/>
            <person name="Merkel B.J."/>
            <person name="Hornburger P."/>
            <person name="Mueller R.-W."/>
            <person name="Bruemmer F."/>
            <person name="Labrenz M."/>
            <person name="Spormann A.M."/>
            <person name="Op Den Camp H."/>
            <person name="Overmann J."/>
            <person name="Amann R."/>
            <person name="Jetten M.S.M."/>
            <person name="Mascher T."/>
            <person name="Medema M.H."/>
            <person name="Devos D.P."/>
            <person name="Kaster A.-K."/>
            <person name="Ovreas L."/>
            <person name="Rohde M."/>
            <person name="Galperin M.Y."/>
            <person name="Jogler C."/>
        </authorList>
    </citation>
    <scope>NUCLEOTIDE SEQUENCE [LARGE SCALE GENOMIC DNA]</scope>
    <source>
        <strain evidence="1 2">Pla123a</strain>
    </source>
</reference>
<evidence type="ECO:0000313" key="1">
    <source>
        <dbReference type="EMBL" id="TWT65896.1"/>
    </source>
</evidence>
<gene>
    <name evidence="1" type="ORF">Pla123a_48070</name>
</gene>
<dbReference type="OrthoDB" id="255440at2"/>
<name>A0A5C5XRN1_9BACT</name>
<protein>
    <submittedName>
        <fullName evidence="1">Uncharacterized protein</fullName>
    </submittedName>
</protein>
<dbReference type="AlphaFoldDB" id="A0A5C5XRN1"/>
<dbReference type="EMBL" id="SJPO01000018">
    <property type="protein sequence ID" value="TWT65896.1"/>
    <property type="molecule type" value="Genomic_DNA"/>
</dbReference>
<sequence length="527" mass="58007">MAGVDRSAFRQFRAPRGQGQSLVDPGWDELLPLVEANRQLAAGLPYDFGGTPLVELRAAARSSLLHAATGATVTDALERPLIMSGHQPELFHPGVWFKNFVLDRLARESAGRAVNLVIDSDLCRAPSISVPTGGATSPRVDAVAFDAASTPLPFEQRGVLDRSVLESFPDRVGEALAGLIDQPLVTGLWPRVVAAVAEGQPLGAAIGVARHALELDWGLAHSEAPISSVCDASPFRWFALDILLRLDDFHRAHNQALAEYRTAHKIRTPAQPIPDLHQRDGWLEAPFWVWTDDQPERRPLFARRDSGRLVLSDLLGGEWPIADAANFDSGAARLAELRFQHGVKIRSRALVTTVFARLLLADVFIHGIGGAKYDQVADRAAELYFGFAPPPHATATATLQLPIPHAPRISRDRPREIAAELRALQYHPERHLESPPSNAAAHIDAKRRWVQTDKTPANAAERHHAIESANAALQPFVEPRRAELLVEQERTTELLRTTAVLESREYAFCLFPADWLREQLRQVTAQA</sequence>
<comment type="caution">
    <text evidence="1">The sequence shown here is derived from an EMBL/GenBank/DDBJ whole genome shotgun (WGS) entry which is preliminary data.</text>
</comment>
<organism evidence="1 2">
    <name type="scientific">Posidoniimonas polymericola</name>
    <dbReference type="NCBI Taxonomy" id="2528002"/>
    <lineage>
        <taxon>Bacteria</taxon>
        <taxon>Pseudomonadati</taxon>
        <taxon>Planctomycetota</taxon>
        <taxon>Planctomycetia</taxon>
        <taxon>Pirellulales</taxon>
        <taxon>Lacipirellulaceae</taxon>
        <taxon>Posidoniimonas</taxon>
    </lineage>
</organism>
<accession>A0A5C5XRN1</accession>
<proteinExistence type="predicted"/>
<keyword evidence="2" id="KW-1185">Reference proteome</keyword>
<evidence type="ECO:0000313" key="2">
    <source>
        <dbReference type="Proteomes" id="UP000318478"/>
    </source>
</evidence>